<dbReference type="PANTHER" id="PTHR43684">
    <property type="match status" value="1"/>
</dbReference>
<dbReference type="InterPro" id="IPR051053">
    <property type="entry name" value="ECH/Chromodomain_protein"/>
</dbReference>
<dbReference type="PANTHER" id="PTHR43684:SF1">
    <property type="entry name" value="ENOYL-COA DELTA ISOMERASE 2"/>
    <property type="match status" value="1"/>
</dbReference>
<evidence type="ECO:0000256" key="1">
    <source>
        <dbReference type="ARBA" id="ARBA00004275"/>
    </source>
</evidence>
<evidence type="ECO:0000256" key="3">
    <source>
        <dbReference type="ARBA" id="ARBA00023235"/>
    </source>
</evidence>
<dbReference type="AlphaFoldDB" id="A0ABD0YS25"/>
<dbReference type="InterPro" id="IPR001753">
    <property type="entry name" value="Enoyl-CoA_hydra/iso"/>
</dbReference>
<reference evidence="4 5" key="1">
    <citation type="submission" date="2024-07" db="EMBL/GenBank/DDBJ databases">
        <title>Chromosome-level genome assembly of the water stick insect Ranatra chinensis (Heteroptera: Nepidae).</title>
        <authorList>
            <person name="Liu X."/>
        </authorList>
    </citation>
    <scope>NUCLEOTIDE SEQUENCE [LARGE SCALE GENOMIC DNA]</scope>
    <source>
        <strain evidence="4">Cailab_2021Rc</strain>
        <tissue evidence="4">Muscle</tissue>
    </source>
</reference>
<dbReference type="EMBL" id="JBFDAA010000009">
    <property type="protein sequence ID" value="KAL1129307.1"/>
    <property type="molecule type" value="Genomic_DNA"/>
</dbReference>
<sequence length="135" mass="14312">QIYRDIPKALSSAAKNDDVSISILTGTGEYFSSGNDLSQLMAGGVESDNFSDLLKHKLQLVQNFINALIEYPKVLVAVVNGPAIGIAVTMLGLCDIVYAADNATFQTPFTSLGITAEGCSTYTFPRILGSSMVSI</sequence>
<dbReference type="SUPFAM" id="SSF52096">
    <property type="entry name" value="ClpP/crotonase"/>
    <property type="match status" value="1"/>
</dbReference>
<evidence type="ECO:0000313" key="5">
    <source>
        <dbReference type="Proteomes" id="UP001558652"/>
    </source>
</evidence>
<comment type="caution">
    <text evidence="4">The sequence shown here is derived from an EMBL/GenBank/DDBJ whole genome shotgun (WGS) entry which is preliminary data.</text>
</comment>
<dbReference type="Pfam" id="PF00378">
    <property type="entry name" value="ECH_1"/>
    <property type="match status" value="1"/>
</dbReference>
<name>A0ABD0YS25_9HEMI</name>
<dbReference type="GO" id="GO:0004165">
    <property type="term" value="F:delta(3)-delta(2)-enoyl-CoA isomerase activity"/>
    <property type="evidence" value="ECO:0007669"/>
    <property type="project" value="UniProtKB-ARBA"/>
</dbReference>
<accession>A0ABD0YS25</accession>
<gene>
    <name evidence="4" type="ORF">AAG570_013836</name>
</gene>
<evidence type="ECO:0000313" key="4">
    <source>
        <dbReference type="EMBL" id="KAL1129307.1"/>
    </source>
</evidence>
<organism evidence="4 5">
    <name type="scientific">Ranatra chinensis</name>
    <dbReference type="NCBI Taxonomy" id="642074"/>
    <lineage>
        <taxon>Eukaryota</taxon>
        <taxon>Metazoa</taxon>
        <taxon>Ecdysozoa</taxon>
        <taxon>Arthropoda</taxon>
        <taxon>Hexapoda</taxon>
        <taxon>Insecta</taxon>
        <taxon>Pterygota</taxon>
        <taxon>Neoptera</taxon>
        <taxon>Paraneoptera</taxon>
        <taxon>Hemiptera</taxon>
        <taxon>Heteroptera</taxon>
        <taxon>Panheteroptera</taxon>
        <taxon>Nepomorpha</taxon>
        <taxon>Nepidae</taxon>
        <taxon>Ranatrinae</taxon>
        <taxon>Ranatra</taxon>
    </lineage>
</organism>
<keyword evidence="2" id="KW-0576">Peroxisome</keyword>
<comment type="subcellular location">
    <subcellularLocation>
        <location evidence="1">Peroxisome</location>
    </subcellularLocation>
</comment>
<dbReference type="Gene3D" id="3.90.226.10">
    <property type="entry name" value="2-enoyl-CoA Hydratase, Chain A, domain 1"/>
    <property type="match status" value="1"/>
</dbReference>
<protein>
    <submittedName>
        <fullName evidence="4">Uncharacterized protein</fullName>
    </submittedName>
</protein>
<keyword evidence="3" id="KW-0413">Isomerase</keyword>
<keyword evidence="5" id="KW-1185">Reference proteome</keyword>
<dbReference type="GO" id="GO:0005777">
    <property type="term" value="C:peroxisome"/>
    <property type="evidence" value="ECO:0007669"/>
    <property type="project" value="UniProtKB-SubCell"/>
</dbReference>
<dbReference type="Proteomes" id="UP001558652">
    <property type="component" value="Unassembled WGS sequence"/>
</dbReference>
<dbReference type="InterPro" id="IPR029045">
    <property type="entry name" value="ClpP/crotonase-like_dom_sf"/>
</dbReference>
<proteinExistence type="predicted"/>
<dbReference type="CDD" id="cd06558">
    <property type="entry name" value="crotonase-like"/>
    <property type="match status" value="1"/>
</dbReference>
<feature type="non-terminal residue" evidence="4">
    <location>
        <position position="1"/>
    </location>
</feature>
<evidence type="ECO:0000256" key="2">
    <source>
        <dbReference type="ARBA" id="ARBA00023140"/>
    </source>
</evidence>